<feature type="region of interest" description="Disordered" evidence="1">
    <location>
        <begin position="83"/>
        <end position="104"/>
    </location>
</feature>
<name>A0A1E1KH66_9HELO</name>
<evidence type="ECO:0000313" key="3">
    <source>
        <dbReference type="Proteomes" id="UP000178129"/>
    </source>
</evidence>
<dbReference type="AlphaFoldDB" id="A0A1E1KH66"/>
<dbReference type="Proteomes" id="UP000178129">
    <property type="component" value="Unassembled WGS sequence"/>
</dbReference>
<sequence>MAPGPFCCYNAVPSTLRYATSLLPNTILHQPLAKSKGSAPLLTCFLAHLLKTNLPIPSSAPEKSNHIFFVIIQVKKMHPLEQKNESKAKNTAKTAPSPASSSMSVISAPAAAPSTQVSGSRRINNIAIGAILGAIVSPFSNFEQASYFVAIEKSSSATVLDQNSPLFGRGFREIKTQEAMESLRFHGTGITIGDGEVWVERDGAEKFWCEAHGVWFEMKVWVREGGGV</sequence>
<reference evidence="3" key="1">
    <citation type="submission" date="2016-03" db="EMBL/GenBank/DDBJ databases">
        <authorList>
            <person name="Ploux O."/>
        </authorList>
    </citation>
    <scope>NUCLEOTIDE SEQUENCE [LARGE SCALE GENOMIC DNA]</scope>
    <source>
        <strain evidence="3">UK7</strain>
    </source>
</reference>
<proteinExistence type="predicted"/>
<dbReference type="InParanoid" id="A0A1E1KH66"/>
<accession>A0A1E1KH66</accession>
<protein>
    <submittedName>
        <fullName evidence="2">Uncharacterized protein</fullName>
    </submittedName>
</protein>
<feature type="compositionally biased region" description="Low complexity" evidence="1">
    <location>
        <begin position="92"/>
        <end position="104"/>
    </location>
</feature>
<evidence type="ECO:0000313" key="2">
    <source>
        <dbReference type="EMBL" id="CZS97396.1"/>
    </source>
</evidence>
<evidence type="ECO:0000256" key="1">
    <source>
        <dbReference type="SAM" id="MobiDB-lite"/>
    </source>
</evidence>
<organism evidence="2 3">
    <name type="scientific">Rhynchosporium graminicola</name>
    <dbReference type="NCBI Taxonomy" id="2792576"/>
    <lineage>
        <taxon>Eukaryota</taxon>
        <taxon>Fungi</taxon>
        <taxon>Dikarya</taxon>
        <taxon>Ascomycota</taxon>
        <taxon>Pezizomycotina</taxon>
        <taxon>Leotiomycetes</taxon>
        <taxon>Helotiales</taxon>
        <taxon>Ploettnerulaceae</taxon>
        <taxon>Rhynchosporium</taxon>
    </lineage>
</organism>
<dbReference type="EMBL" id="FJUW01000013">
    <property type="protein sequence ID" value="CZS97396.1"/>
    <property type="molecule type" value="Genomic_DNA"/>
</dbReference>
<comment type="caution">
    <text evidence="2">The sequence shown here is derived from an EMBL/GenBank/DDBJ whole genome shotgun (WGS) entry which is preliminary data.</text>
</comment>
<keyword evidence="3" id="KW-1185">Reference proteome</keyword>
<gene>
    <name evidence="2" type="ORF">RCO7_00255</name>
</gene>